<evidence type="ECO:0000313" key="2">
    <source>
        <dbReference type="Proteomes" id="UP000316649"/>
    </source>
</evidence>
<reference evidence="1 2" key="1">
    <citation type="submission" date="2019-07" db="EMBL/GenBank/DDBJ databases">
        <title>The pathways for chlorine oxyanion respiration interact through the shared metabolite chlorate.</title>
        <authorList>
            <person name="Barnum T.P."/>
            <person name="Cheng Y."/>
            <person name="Hill K.A."/>
            <person name="Lucas L.N."/>
            <person name="Carlson H.K."/>
            <person name="Coates J.D."/>
        </authorList>
    </citation>
    <scope>NUCLEOTIDE SEQUENCE [LARGE SCALE GENOMIC DNA]</scope>
    <source>
        <strain evidence="1 2">BK-1</strain>
    </source>
</reference>
<dbReference type="Proteomes" id="UP000316649">
    <property type="component" value="Unassembled WGS sequence"/>
</dbReference>
<proteinExistence type="predicted"/>
<dbReference type="AlphaFoldDB" id="A0A557S7Z6"/>
<evidence type="ECO:0000313" key="1">
    <source>
        <dbReference type="EMBL" id="TVO73481.1"/>
    </source>
</evidence>
<accession>A0A557S7Z6</accession>
<gene>
    <name evidence="1" type="ORF">FHP88_11420</name>
</gene>
<dbReference type="OrthoDB" id="5801698at2"/>
<dbReference type="RefSeq" id="WP_144359204.1">
    <property type="nucleotide sequence ID" value="NZ_VMNH01000013.1"/>
</dbReference>
<protein>
    <recommendedName>
        <fullName evidence="3">HPr-rel-A system PqqD family peptide chaperone</fullName>
    </recommendedName>
</protein>
<evidence type="ECO:0008006" key="3">
    <source>
        <dbReference type="Google" id="ProtNLM"/>
    </source>
</evidence>
<name>A0A557S7Z6_9GAMM</name>
<comment type="caution">
    <text evidence="1">The sequence shown here is derived from an EMBL/GenBank/DDBJ whole genome shotgun (WGS) entry which is preliminary data.</text>
</comment>
<organism evidence="1 2">
    <name type="scientific">Sedimenticola selenatireducens</name>
    <dbReference type="NCBI Taxonomy" id="191960"/>
    <lineage>
        <taxon>Bacteria</taxon>
        <taxon>Pseudomonadati</taxon>
        <taxon>Pseudomonadota</taxon>
        <taxon>Gammaproteobacteria</taxon>
        <taxon>Chromatiales</taxon>
        <taxon>Sedimenticolaceae</taxon>
        <taxon>Sedimenticola</taxon>
    </lineage>
</organism>
<dbReference type="EMBL" id="VMNH01000013">
    <property type="protein sequence ID" value="TVO73481.1"/>
    <property type="molecule type" value="Genomic_DNA"/>
</dbReference>
<keyword evidence="2" id="KW-1185">Reference proteome</keyword>
<sequence length="105" mass="11698">MNLNGASLKVSHSAWSLATSGEYHWAQWNDSDEIVLYFTGSGDTFLISYFGYLLLDALKGSPKTAEDLDKLLSASDSIPHDLLPIPKEMIDSHLFHFQKLGLIEL</sequence>